<reference evidence="2 3" key="1">
    <citation type="submission" date="2024-11" db="EMBL/GenBank/DDBJ databases">
        <title>The Natural Products Discovery Center: Release of the First 8490 Sequenced Strains for Exploring Actinobacteria Biosynthetic Diversity.</title>
        <authorList>
            <person name="Kalkreuter E."/>
            <person name="Kautsar S.A."/>
            <person name="Yang D."/>
            <person name="Bader C.D."/>
            <person name="Teijaro C.N."/>
            <person name="Fluegel L."/>
            <person name="Davis C.M."/>
            <person name="Simpson J.R."/>
            <person name="Lauterbach L."/>
            <person name="Steele A.D."/>
            <person name="Gui C."/>
            <person name="Meng S."/>
            <person name="Li G."/>
            <person name="Viehrig K."/>
            <person name="Ye F."/>
            <person name="Su P."/>
            <person name="Kiefer A.F."/>
            <person name="Nichols A."/>
            <person name="Cepeda A.J."/>
            <person name="Yan W."/>
            <person name="Fan B."/>
            <person name="Jiang Y."/>
            <person name="Adhikari A."/>
            <person name="Zheng C.-J."/>
            <person name="Schuster L."/>
            <person name="Cowan T.M."/>
            <person name="Smanski M.J."/>
            <person name="Chevrette M.G."/>
            <person name="De Carvalho L.P.S."/>
            <person name="Shen B."/>
        </authorList>
    </citation>
    <scope>NUCLEOTIDE SEQUENCE [LARGE SCALE GENOMIC DNA]</scope>
    <source>
        <strain evidence="2 3">NPDC078403</strain>
    </source>
</reference>
<name>A0ABW8KUK9_9GAMM</name>
<keyword evidence="3" id="KW-1185">Reference proteome</keyword>
<sequence length="105" mass="11975">MLVVEILKSKDHVFALGIIGTFSYKVNLVTHINCVVVDIITARDRELCMKEDIDELKSEFQAKLLSWNNIKSKKIKVTFIFIFFGLIGLKVFTTILTVDWLAGLI</sequence>
<keyword evidence="1" id="KW-0812">Transmembrane</keyword>
<organism evidence="2 3">
    <name type="scientific">Pseudoalteromonas rhizosphaerae</name>
    <dbReference type="NCBI Taxonomy" id="2518973"/>
    <lineage>
        <taxon>Bacteria</taxon>
        <taxon>Pseudomonadati</taxon>
        <taxon>Pseudomonadota</taxon>
        <taxon>Gammaproteobacteria</taxon>
        <taxon>Alteromonadales</taxon>
        <taxon>Pseudoalteromonadaceae</taxon>
        <taxon>Pseudoalteromonas</taxon>
    </lineage>
</organism>
<gene>
    <name evidence="2" type="ORF">ACI2JU_01520</name>
</gene>
<keyword evidence="1" id="KW-0472">Membrane</keyword>
<protein>
    <submittedName>
        <fullName evidence="2">Uncharacterized protein</fullName>
    </submittedName>
</protein>
<evidence type="ECO:0000313" key="2">
    <source>
        <dbReference type="EMBL" id="MFK3862549.1"/>
    </source>
</evidence>
<keyword evidence="1" id="KW-1133">Transmembrane helix</keyword>
<comment type="caution">
    <text evidence="2">The sequence shown here is derived from an EMBL/GenBank/DDBJ whole genome shotgun (WGS) entry which is preliminary data.</text>
</comment>
<proteinExistence type="predicted"/>
<feature type="transmembrane region" description="Helical" evidence="1">
    <location>
        <begin position="77"/>
        <end position="102"/>
    </location>
</feature>
<accession>A0ABW8KUK9</accession>
<evidence type="ECO:0000313" key="3">
    <source>
        <dbReference type="Proteomes" id="UP001620262"/>
    </source>
</evidence>
<dbReference type="RefSeq" id="WP_149980691.1">
    <property type="nucleotide sequence ID" value="NZ_CABVLM010000003.1"/>
</dbReference>
<dbReference type="Proteomes" id="UP001620262">
    <property type="component" value="Unassembled WGS sequence"/>
</dbReference>
<dbReference type="EMBL" id="JBJDOT010000001">
    <property type="protein sequence ID" value="MFK3862549.1"/>
    <property type="molecule type" value="Genomic_DNA"/>
</dbReference>
<evidence type="ECO:0000256" key="1">
    <source>
        <dbReference type="SAM" id="Phobius"/>
    </source>
</evidence>